<reference evidence="2 3" key="1">
    <citation type="submission" date="2024-06" db="EMBL/GenBank/DDBJ databases">
        <authorList>
            <person name="Kraege A."/>
            <person name="Thomma B."/>
        </authorList>
    </citation>
    <scope>NUCLEOTIDE SEQUENCE [LARGE SCALE GENOMIC DNA]</scope>
</reference>
<keyword evidence="3" id="KW-1185">Reference proteome</keyword>
<feature type="transmembrane region" description="Helical" evidence="1">
    <location>
        <begin position="93"/>
        <end position="116"/>
    </location>
</feature>
<gene>
    <name evidence="2" type="primary">g2486</name>
    <name evidence="2" type="ORF">VP750_LOCUS2123</name>
</gene>
<feature type="transmembrane region" description="Helical" evidence="1">
    <location>
        <begin position="369"/>
        <end position="402"/>
    </location>
</feature>
<feature type="transmembrane region" description="Helical" evidence="1">
    <location>
        <begin position="264"/>
        <end position="284"/>
    </location>
</feature>
<dbReference type="PANTHER" id="PTHR31061:SF24">
    <property type="entry name" value="LD22376P"/>
    <property type="match status" value="1"/>
</dbReference>
<organism evidence="2 3">
    <name type="scientific">Coccomyxa viridis</name>
    <dbReference type="NCBI Taxonomy" id="1274662"/>
    <lineage>
        <taxon>Eukaryota</taxon>
        <taxon>Viridiplantae</taxon>
        <taxon>Chlorophyta</taxon>
        <taxon>core chlorophytes</taxon>
        <taxon>Trebouxiophyceae</taxon>
        <taxon>Trebouxiophyceae incertae sedis</taxon>
        <taxon>Coccomyxaceae</taxon>
        <taxon>Coccomyxa</taxon>
    </lineage>
</organism>
<keyword evidence="1" id="KW-0472">Membrane</keyword>
<feature type="transmembrane region" description="Helical" evidence="1">
    <location>
        <begin position="68"/>
        <end position="87"/>
    </location>
</feature>
<proteinExistence type="predicted"/>
<name>A0ABP1FKG8_9CHLO</name>
<dbReference type="PANTHER" id="PTHR31061">
    <property type="entry name" value="LD22376P"/>
    <property type="match status" value="1"/>
</dbReference>
<feature type="transmembrane region" description="Helical" evidence="1">
    <location>
        <begin position="27"/>
        <end position="47"/>
    </location>
</feature>
<evidence type="ECO:0000313" key="3">
    <source>
        <dbReference type="Proteomes" id="UP001497392"/>
    </source>
</evidence>
<comment type="caution">
    <text evidence="2">The sequence shown here is derived from an EMBL/GenBank/DDBJ whole genome shotgun (WGS) entry which is preliminary data.</text>
</comment>
<feature type="transmembrane region" description="Helical" evidence="1">
    <location>
        <begin position="160"/>
        <end position="181"/>
    </location>
</feature>
<feature type="transmembrane region" description="Helical" evidence="1">
    <location>
        <begin position="332"/>
        <end position="349"/>
    </location>
</feature>
<dbReference type="Proteomes" id="UP001497392">
    <property type="component" value="Unassembled WGS sequence"/>
</dbReference>
<sequence>MLFVNHAGKEPEWIAHAPWNGLHLADLVMPCFLLIVGMSAALSLTAGRKRGAATSDLLHRVLSRAGKLFALGVLIQGGVASEGHFPVWDLARLRVFGVLQRIAVCFLFASLVVLYVPECQLPKLETQWERLLTKAEGALTVTEHEESLSSYWLLVPFKMYAYWWSFALAYFSGFLVFSLLIRPRGCDKWPALAPDCNMAASADAWLLGPHHLYPYSSCRRMDPPCEHFDPEGLFTTMSGAVVSTFLGLWFGCVLLALTSHRARLKAWACASILLFELGVALHVSDTIPFNKNLYSASYIMVTAGTSGAFLAVVYLFTDVLQQKILLKMSRPFVWLGLNSITVYLGDEILERALPLVYWGKRGNDVLGLIRWLFHAILGDGWFCSLALALADVAFWTAFAGLLHRRRWYLKI</sequence>
<feature type="transmembrane region" description="Helical" evidence="1">
    <location>
        <begin position="296"/>
        <end position="320"/>
    </location>
</feature>
<feature type="transmembrane region" description="Helical" evidence="1">
    <location>
        <begin position="237"/>
        <end position="257"/>
    </location>
</feature>
<protein>
    <submittedName>
        <fullName evidence="2">G2486 protein</fullName>
    </submittedName>
</protein>
<keyword evidence="1" id="KW-1133">Transmembrane helix</keyword>
<accession>A0ABP1FKG8</accession>
<evidence type="ECO:0000256" key="1">
    <source>
        <dbReference type="SAM" id="Phobius"/>
    </source>
</evidence>
<dbReference type="EMBL" id="CAXHTA020000003">
    <property type="protein sequence ID" value="CAL5220464.1"/>
    <property type="molecule type" value="Genomic_DNA"/>
</dbReference>
<keyword evidence="1" id="KW-0812">Transmembrane</keyword>
<evidence type="ECO:0000313" key="2">
    <source>
        <dbReference type="EMBL" id="CAL5220464.1"/>
    </source>
</evidence>